<evidence type="ECO:0000313" key="4">
    <source>
        <dbReference type="Proteomes" id="UP000198386"/>
    </source>
</evidence>
<feature type="domain" description="DUF305" evidence="2">
    <location>
        <begin position="59"/>
        <end position="217"/>
    </location>
</feature>
<accession>A0A239AA84</accession>
<dbReference type="InterPro" id="IPR005183">
    <property type="entry name" value="DUF305_CopM-like"/>
</dbReference>
<dbReference type="EMBL" id="FZOH01000001">
    <property type="protein sequence ID" value="SNR91793.1"/>
    <property type="molecule type" value="Genomic_DNA"/>
</dbReference>
<proteinExistence type="predicted"/>
<dbReference type="RefSeq" id="WP_089402387.1">
    <property type="nucleotide sequence ID" value="NZ_FZOH01000001.1"/>
</dbReference>
<gene>
    <name evidence="3" type="ORF">SAMN04488107_0630</name>
</gene>
<organism evidence="3 4">
    <name type="scientific">Geodermatophilus saharensis</name>
    <dbReference type="NCBI Taxonomy" id="1137994"/>
    <lineage>
        <taxon>Bacteria</taxon>
        <taxon>Bacillati</taxon>
        <taxon>Actinomycetota</taxon>
        <taxon>Actinomycetes</taxon>
        <taxon>Geodermatophilales</taxon>
        <taxon>Geodermatophilaceae</taxon>
        <taxon>Geodermatophilus</taxon>
    </lineage>
</organism>
<keyword evidence="4" id="KW-1185">Reference proteome</keyword>
<protein>
    <submittedName>
        <fullName evidence="3">Uncharacterized conserved protein, DUF305 family</fullName>
    </submittedName>
</protein>
<dbReference type="InterPro" id="IPR012347">
    <property type="entry name" value="Ferritin-like"/>
</dbReference>
<keyword evidence="1" id="KW-0472">Membrane</keyword>
<dbReference type="PANTHER" id="PTHR36933">
    <property type="entry name" value="SLL0788 PROTEIN"/>
    <property type="match status" value="1"/>
</dbReference>
<keyword evidence="1" id="KW-1133">Transmembrane helix</keyword>
<keyword evidence="1" id="KW-0812">Transmembrane</keyword>
<evidence type="ECO:0000313" key="3">
    <source>
        <dbReference type="EMBL" id="SNR91793.1"/>
    </source>
</evidence>
<dbReference type="Pfam" id="PF03713">
    <property type="entry name" value="DUF305"/>
    <property type="match status" value="1"/>
</dbReference>
<dbReference type="PANTHER" id="PTHR36933:SF1">
    <property type="entry name" value="SLL0788 PROTEIN"/>
    <property type="match status" value="1"/>
</dbReference>
<sequence length="228" mass="23958">MTATAVRPEQDSPAPRPRGRGLRAALLALIAVALVALGGGLAVGLGIGQAPRPTADSVDAGFSRDMAVHHRQGVEMANLALERSTDPEVRRLAFDISSTQTNQAGQMEGWLSLWGLPRSGGEHMAWMGGGHTGHDTSSMDGALMPGMATEAELADLRSLSGTAFDVEFLRLMIRHHQGGFDMAQYAAQHAAEPAVRTLARSIADTQTAEVTTMVDMLTARGGTPLPAP</sequence>
<feature type="transmembrane region" description="Helical" evidence="1">
    <location>
        <begin position="24"/>
        <end position="47"/>
    </location>
</feature>
<dbReference type="Gene3D" id="1.20.1260.10">
    <property type="match status" value="1"/>
</dbReference>
<name>A0A239AA84_9ACTN</name>
<dbReference type="AlphaFoldDB" id="A0A239AA84"/>
<evidence type="ECO:0000259" key="2">
    <source>
        <dbReference type="Pfam" id="PF03713"/>
    </source>
</evidence>
<reference evidence="4" key="1">
    <citation type="submission" date="2017-06" db="EMBL/GenBank/DDBJ databases">
        <authorList>
            <person name="Varghese N."/>
            <person name="Submissions S."/>
        </authorList>
    </citation>
    <scope>NUCLEOTIDE SEQUENCE [LARGE SCALE GENOMIC DNA]</scope>
    <source>
        <strain evidence="4">DSM 45423</strain>
    </source>
</reference>
<dbReference type="OrthoDB" id="26872at2"/>
<dbReference type="Proteomes" id="UP000198386">
    <property type="component" value="Unassembled WGS sequence"/>
</dbReference>
<evidence type="ECO:0000256" key="1">
    <source>
        <dbReference type="SAM" id="Phobius"/>
    </source>
</evidence>